<reference evidence="1 2" key="1">
    <citation type="submission" date="2023-09" db="EMBL/GenBank/DDBJ databases">
        <authorList>
            <person name="Rey-Velasco X."/>
        </authorList>
    </citation>
    <scope>NUCLEOTIDE SEQUENCE [LARGE SCALE GENOMIC DNA]</scope>
    <source>
        <strain evidence="1 2">F117</strain>
    </source>
</reference>
<dbReference type="EMBL" id="JAVRHK010000005">
    <property type="protein sequence ID" value="MDT0676637.1"/>
    <property type="molecule type" value="Genomic_DNA"/>
</dbReference>
<organism evidence="1 2">
    <name type="scientific">Autumnicola musiva</name>
    <dbReference type="NCBI Taxonomy" id="3075589"/>
    <lineage>
        <taxon>Bacteria</taxon>
        <taxon>Pseudomonadati</taxon>
        <taxon>Bacteroidota</taxon>
        <taxon>Flavobacteriia</taxon>
        <taxon>Flavobacteriales</taxon>
        <taxon>Flavobacteriaceae</taxon>
        <taxon>Autumnicola</taxon>
    </lineage>
</organism>
<gene>
    <name evidence="1" type="ORF">RM539_08595</name>
</gene>
<evidence type="ECO:0000313" key="1">
    <source>
        <dbReference type="EMBL" id="MDT0676637.1"/>
    </source>
</evidence>
<protein>
    <submittedName>
        <fullName evidence="1">Uncharacterized protein</fullName>
    </submittedName>
</protein>
<dbReference type="RefSeq" id="WP_311502982.1">
    <property type="nucleotide sequence ID" value="NZ_JAVRHK010000005.1"/>
</dbReference>
<proteinExistence type="predicted"/>
<name>A0ABU3D535_9FLAO</name>
<sequence length="50" mass="5937">MILLLWNEPVKRFSTAAEKTGQQYVSPKIGEAYTLGENFKQEDWWNFENK</sequence>
<comment type="caution">
    <text evidence="1">The sequence shown here is derived from an EMBL/GenBank/DDBJ whole genome shotgun (WGS) entry which is preliminary data.</text>
</comment>
<dbReference type="Proteomes" id="UP001262582">
    <property type="component" value="Unassembled WGS sequence"/>
</dbReference>
<evidence type="ECO:0000313" key="2">
    <source>
        <dbReference type="Proteomes" id="UP001262582"/>
    </source>
</evidence>
<keyword evidence="2" id="KW-1185">Reference proteome</keyword>
<accession>A0ABU3D535</accession>